<gene>
    <name evidence="4" type="ORF">D3876_00410</name>
</gene>
<comment type="subcellular location">
    <subcellularLocation>
        <location evidence="1">Cell membrane</location>
        <topology evidence="1">Multi-pass membrane protein</topology>
    </subcellularLocation>
</comment>
<keyword evidence="5" id="KW-1185">Reference proteome</keyword>
<dbReference type="GO" id="GO:0005886">
    <property type="term" value="C:plasma membrane"/>
    <property type="evidence" value="ECO:0007669"/>
    <property type="project" value="UniProtKB-SubCell"/>
</dbReference>
<dbReference type="SUPFAM" id="SSF51735">
    <property type="entry name" value="NAD(P)-binding Rossmann-fold domains"/>
    <property type="match status" value="1"/>
</dbReference>
<dbReference type="GO" id="GO:0006813">
    <property type="term" value="P:potassium ion transport"/>
    <property type="evidence" value="ECO:0007669"/>
    <property type="project" value="InterPro"/>
</dbReference>
<feature type="transmembrane region" description="Helical" evidence="2">
    <location>
        <begin position="21"/>
        <end position="47"/>
    </location>
</feature>
<dbReference type="InterPro" id="IPR003148">
    <property type="entry name" value="RCK_N"/>
</dbReference>
<dbReference type="PANTHER" id="PTHR43833:SF9">
    <property type="entry name" value="POTASSIUM CHANNEL PROTEIN YUGO-RELATED"/>
    <property type="match status" value="1"/>
</dbReference>
<keyword evidence="2" id="KW-1133">Transmembrane helix</keyword>
<dbReference type="EMBL" id="QYUM01000002">
    <property type="protein sequence ID" value="RJF92889.1"/>
    <property type="molecule type" value="Genomic_DNA"/>
</dbReference>
<dbReference type="SUPFAM" id="SSF81324">
    <property type="entry name" value="Voltage-gated potassium channels"/>
    <property type="match status" value="1"/>
</dbReference>
<dbReference type="AlphaFoldDB" id="A0A418WNU2"/>
<dbReference type="Pfam" id="PF02254">
    <property type="entry name" value="TrkA_N"/>
    <property type="match status" value="1"/>
</dbReference>
<keyword evidence="2" id="KW-0812">Transmembrane</keyword>
<evidence type="ECO:0000313" key="5">
    <source>
        <dbReference type="Proteomes" id="UP000286100"/>
    </source>
</evidence>
<keyword evidence="2" id="KW-0472">Membrane</keyword>
<dbReference type="Gene3D" id="3.40.50.720">
    <property type="entry name" value="NAD(P)-binding Rossmann-like Domain"/>
    <property type="match status" value="1"/>
</dbReference>
<dbReference type="InterPro" id="IPR036291">
    <property type="entry name" value="NAD(P)-bd_dom_sf"/>
</dbReference>
<evidence type="ECO:0000256" key="1">
    <source>
        <dbReference type="ARBA" id="ARBA00004651"/>
    </source>
</evidence>
<protein>
    <submittedName>
        <fullName evidence="4">Potassium transporter TrkA</fullName>
    </submittedName>
</protein>
<dbReference type="Proteomes" id="UP000286100">
    <property type="component" value="Unassembled WGS sequence"/>
</dbReference>
<dbReference type="PANTHER" id="PTHR43833">
    <property type="entry name" value="POTASSIUM CHANNEL PROTEIN 2-RELATED-RELATED"/>
    <property type="match status" value="1"/>
</dbReference>
<accession>A0A418WNU2</accession>
<evidence type="ECO:0000256" key="2">
    <source>
        <dbReference type="SAM" id="Phobius"/>
    </source>
</evidence>
<dbReference type="OrthoDB" id="9799090at2"/>
<comment type="caution">
    <text evidence="4">The sequence shown here is derived from an EMBL/GenBank/DDBJ whole genome shotgun (WGS) entry which is preliminary data.</text>
</comment>
<dbReference type="InterPro" id="IPR013099">
    <property type="entry name" value="K_chnl_dom"/>
</dbReference>
<reference evidence="4 5" key="1">
    <citation type="submission" date="2018-09" db="EMBL/GenBank/DDBJ databases">
        <authorList>
            <person name="Zhu H."/>
        </authorList>
    </citation>
    <scope>NUCLEOTIDE SEQUENCE [LARGE SCALE GENOMIC DNA]</scope>
    <source>
        <strain evidence="4 5">K2R01-6</strain>
    </source>
</reference>
<feature type="transmembrane region" description="Helical" evidence="2">
    <location>
        <begin position="93"/>
        <end position="116"/>
    </location>
</feature>
<evidence type="ECO:0000313" key="4">
    <source>
        <dbReference type="EMBL" id="RJF92889.1"/>
    </source>
</evidence>
<name>A0A418WNU2_9SPHN</name>
<dbReference type="Pfam" id="PF07885">
    <property type="entry name" value="Ion_trans_2"/>
    <property type="match status" value="1"/>
</dbReference>
<dbReference type="InterPro" id="IPR050721">
    <property type="entry name" value="Trk_Ktr_HKT_K-transport"/>
</dbReference>
<organism evidence="4 5">
    <name type="scientific">Sphingomonas cavernae</name>
    <dbReference type="NCBI Taxonomy" id="2320861"/>
    <lineage>
        <taxon>Bacteria</taxon>
        <taxon>Pseudomonadati</taxon>
        <taxon>Pseudomonadota</taxon>
        <taxon>Alphaproteobacteria</taxon>
        <taxon>Sphingomonadales</taxon>
        <taxon>Sphingomonadaceae</taxon>
        <taxon>Sphingomonas</taxon>
    </lineage>
</organism>
<proteinExistence type="predicted"/>
<feature type="domain" description="RCK N-terminal" evidence="3">
    <location>
        <begin position="133"/>
        <end position="253"/>
    </location>
</feature>
<dbReference type="PROSITE" id="PS51201">
    <property type="entry name" value="RCK_N"/>
    <property type="match status" value="1"/>
</dbReference>
<dbReference type="Gene3D" id="1.10.287.70">
    <property type="match status" value="1"/>
</dbReference>
<evidence type="ECO:0000259" key="3">
    <source>
        <dbReference type="PROSITE" id="PS51201"/>
    </source>
</evidence>
<sequence>MPWRKSARDLRYETLQRRSQMPVWLSIGWRVLFVLGLLAIAVSVHWFDREGLRDNYDGEISFTDVVYFTAISITTTGYGDIAPVTERARLFDALIVTPIRIFVVLIFLGTAYNFVFKRTWDRWRMRVIQRNLHDHIVVCGFGISGSEAVDELVARGTQPQEIVVIDTSPAALERAEAVGCSVIEADATRDKTLENVKIGRARSVIVSAGRDDTSILIVLTVRHLAATVPISVLVRAEDNEVLARQAGATTVINPVSFSGLLLAGSTHGPHLADYLADLAGTHGRVKLAERIVAPAEIGKPLSAVETGLAVRLYRANQPIGFWEPEAAALQAGDMIVEIIPGDTASA</sequence>